<comment type="caution">
    <text evidence="1">The sequence shown here is derived from an EMBL/GenBank/DDBJ whole genome shotgun (WGS) entry which is preliminary data.</text>
</comment>
<proteinExistence type="predicted"/>
<gene>
    <name evidence="1" type="ORF">BK652_10030</name>
</gene>
<dbReference type="EMBL" id="MOBC01000005">
    <property type="protein sequence ID" value="ROM84907.1"/>
    <property type="molecule type" value="Genomic_DNA"/>
</dbReference>
<dbReference type="AlphaFoldDB" id="A0A423GDH4"/>
<reference evidence="1 2" key="1">
    <citation type="submission" date="2016-10" db="EMBL/GenBank/DDBJ databases">
        <title>Comparative genome analysis of multiple Pseudomonas spp. focuses on biocontrol and plant growth promoting traits.</title>
        <authorList>
            <person name="Tao X.-Y."/>
            <person name="Taylor C.G."/>
        </authorList>
    </citation>
    <scope>NUCLEOTIDE SEQUENCE [LARGE SCALE GENOMIC DNA]</scope>
    <source>
        <strain evidence="1 2">Wood3</strain>
    </source>
</reference>
<sequence>MYAGEVSVGSMIVHGIEICTRHGKAYELAEMINFCVAAAGAGLERRVKSVFYDSNSCCCTFELAESIGPYDDVDETLRELALNTISQFEWNSTIEHGQGLDLGFLDKLTHSS</sequence>
<evidence type="ECO:0000313" key="2">
    <source>
        <dbReference type="Proteomes" id="UP000284049"/>
    </source>
</evidence>
<dbReference type="RefSeq" id="WP_123578756.1">
    <property type="nucleotide sequence ID" value="NZ_MOBC01000005.1"/>
</dbReference>
<evidence type="ECO:0000313" key="1">
    <source>
        <dbReference type="EMBL" id="ROM84907.1"/>
    </source>
</evidence>
<dbReference type="Proteomes" id="UP000284049">
    <property type="component" value="Unassembled WGS sequence"/>
</dbReference>
<name>A0A423GDH4_9PSED</name>
<organism evidence="1 2">
    <name type="scientific">Pseudomonas brassicacearum</name>
    <dbReference type="NCBI Taxonomy" id="930166"/>
    <lineage>
        <taxon>Bacteria</taxon>
        <taxon>Pseudomonadati</taxon>
        <taxon>Pseudomonadota</taxon>
        <taxon>Gammaproteobacteria</taxon>
        <taxon>Pseudomonadales</taxon>
        <taxon>Pseudomonadaceae</taxon>
        <taxon>Pseudomonas</taxon>
    </lineage>
</organism>
<accession>A0A423GDH4</accession>
<protein>
    <submittedName>
        <fullName evidence="1">Uncharacterized protein</fullName>
    </submittedName>
</protein>